<evidence type="ECO:0000313" key="2">
    <source>
        <dbReference type="Proteomes" id="UP000186601"/>
    </source>
</evidence>
<sequence length="100" mass="11333">MAHKKDLDAGTPGRRTRELTDMLIEAYDTETAYKKYGVHARIVPFTNDFPCADIHELLAPDLLHQIIKGTFKDHLVTWVGKYLMHTHGETAGNTILNDID</sequence>
<dbReference type="EMBL" id="MLYV02001344">
    <property type="protein sequence ID" value="PSR70614.1"/>
    <property type="molecule type" value="Genomic_DNA"/>
</dbReference>
<feature type="non-terminal residue" evidence="1">
    <location>
        <position position="100"/>
    </location>
</feature>
<comment type="caution">
    <text evidence="1">The sequence shown here is derived from an EMBL/GenBank/DDBJ whole genome shotgun (WGS) entry which is preliminary data.</text>
</comment>
<dbReference type="AlphaFoldDB" id="A0A2R6NE16"/>
<proteinExistence type="predicted"/>
<evidence type="ECO:0000313" key="1">
    <source>
        <dbReference type="EMBL" id="PSR70614.1"/>
    </source>
</evidence>
<dbReference type="Proteomes" id="UP000186601">
    <property type="component" value="Unassembled WGS sequence"/>
</dbReference>
<keyword evidence="2" id="KW-1185">Reference proteome</keyword>
<protein>
    <submittedName>
        <fullName evidence="1">Uncharacterized protein</fullName>
    </submittedName>
</protein>
<dbReference type="OrthoDB" id="3199698at2759"/>
<dbReference type="STRING" id="98765.A0A2R6NE16"/>
<dbReference type="InterPro" id="IPR041078">
    <property type="entry name" value="Plavaka"/>
</dbReference>
<name>A0A2R6NE16_9APHY</name>
<gene>
    <name evidence="1" type="ORF">PHLCEN_2v13502</name>
</gene>
<accession>A0A2R6NE16</accession>
<organism evidence="1 2">
    <name type="scientific">Hermanssonia centrifuga</name>
    <dbReference type="NCBI Taxonomy" id="98765"/>
    <lineage>
        <taxon>Eukaryota</taxon>
        <taxon>Fungi</taxon>
        <taxon>Dikarya</taxon>
        <taxon>Basidiomycota</taxon>
        <taxon>Agaricomycotina</taxon>
        <taxon>Agaricomycetes</taxon>
        <taxon>Polyporales</taxon>
        <taxon>Meruliaceae</taxon>
        <taxon>Hermanssonia</taxon>
    </lineage>
</organism>
<dbReference type="Pfam" id="PF18759">
    <property type="entry name" value="Plavaka"/>
    <property type="match status" value="1"/>
</dbReference>
<reference evidence="1 2" key="1">
    <citation type="submission" date="2018-02" db="EMBL/GenBank/DDBJ databases">
        <title>Genome sequence of the basidiomycete white-rot fungus Phlebia centrifuga.</title>
        <authorList>
            <person name="Granchi Z."/>
            <person name="Peng M."/>
            <person name="de Vries R.P."/>
            <person name="Hilden K."/>
            <person name="Makela M.R."/>
            <person name="Grigoriev I."/>
            <person name="Riley R."/>
        </authorList>
    </citation>
    <scope>NUCLEOTIDE SEQUENCE [LARGE SCALE GENOMIC DNA]</scope>
    <source>
        <strain evidence="1 2">FBCC195</strain>
    </source>
</reference>